<gene>
    <name evidence="13" type="ORF">C5Y93_01585</name>
</gene>
<evidence type="ECO:0000259" key="12">
    <source>
        <dbReference type="Pfam" id="PF02254"/>
    </source>
</evidence>
<keyword evidence="4" id="KW-1003">Cell membrane</keyword>
<evidence type="ECO:0000313" key="14">
    <source>
        <dbReference type="Proteomes" id="UP000237819"/>
    </source>
</evidence>
<dbReference type="Pfam" id="PF00999">
    <property type="entry name" value="Na_H_Exchanger"/>
    <property type="match status" value="1"/>
</dbReference>
<name>A0A2S8GTM5_9BACT</name>
<feature type="transmembrane region" description="Helical" evidence="10">
    <location>
        <begin position="132"/>
        <end position="152"/>
    </location>
</feature>
<dbReference type="SUPFAM" id="SSF51735">
    <property type="entry name" value="NAD(P)-binding Rossmann-fold domains"/>
    <property type="match status" value="1"/>
</dbReference>
<evidence type="ECO:0000256" key="10">
    <source>
        <dbReference type="SAM" id="Phobius"/>
    </source>
</evidence>
<feature type="transmembrane region" description="Helical" evidence="10">
    <location>
        <begin position="72"/>
        <end position="91"/>
    </location>
</feature>
<evidence type="ECO:0000256" key="1">
    <source>
        <dbReference type="ARBA" id="ARBA00004651"/>
    </source>
</evidence>
<evidence type="ECO:0000256" key="4">
    <source>
        <dbReference type="ARBA" id="ARBA00022475"/>
    </source>
</evidence>
<dbReference type="AlphaFoldDB" id="A0A2S8GTM5"/>
<accession>A0A2S8GTM5</accession>
<evidence type="ECO:0000256" key="3">
    <source>
        <dbReference type="ARBA" id="ARBA00022449"/>
    </source>
</evidence>
<dbReference type="InterPro" id="IPR038770">
    <property type="entry name" value="Na+/solute_symporter_sf"/>
</dbReference>
<feature type="transmembrane region" description="Helical" evidence="10">
    <location>
        <begin position="233"/>
        <end position="253"/>
    </location>
</feature>
<feature type="transmembrane region" description="Helical" evidence="10">
    <location>
        <begin position="200"/>
        <end position="221"/>
    </location>
</feature>
<feature type="domain" description="RCK N-terminal" evidence="12">
    <location>
        <begin position="426"/>
        <end position="517"/>
    </location>
</feature>
<dbReference type="InterPro" id="IPR036291">
    <property type="entry name" value="NAD(P)-bd_dom_sf"/>
</dbReference>
<dbReference type="GO" id="GO:0015297">
    <property type="term" value="F:antiporter activity"/>
    <property type="evidence" value="ECO:0007669"/>
    <property type="project" value="UniProtKB-KW"/>
</dbReference>
<sequence>MPGPLLRRRLGEDIVEENLYLLYFAGILALGISAQWLAWRLHLPSILLLLGFGFVAGTLFQRPDEIIDRHVLFPIVSLSVAVILFEGGMSLRFAELREVGPALGGLVTVGALVVWGLASTVAHFLIGFSPSIATVVGAILVVTGPTVVGPLLSHIRPSRKIGSLAKWEGIVIDPIGAVLAVLVFEFIMKTGEGATWYTPLWSIALTIVVGVILGILTAYMMIFALKSYWIPDFLHNAFILAVLLSVFAVSNYIQSESGLLTVTVLGLLMANQKQIPVRHIFEFKENLRVLLISCLFIVLAARVPMENLFQVGWKGLLFVVFLILIVRPASVFLSTIGSSLNWREKTFLCFMAPRGIVAAAVGSIFSFELIHRADDLGLISIDGTNEALLVVPVVFLVIVGTVMFYGLAAQPVARWLGLSSPSPQGILIAGADRWIRELAVVIKSAGFNVMLVDTNFRNITAARMQGLSAQCASILSDFVSEELNLGGIGRLLASTPNDEVNSLACMEFTHLFGRKEVYQLSPWDSGTGKRQSVSDHLRGRVIFGHGLDFYKIARRVTSGAQFKKTTITDEFTYHDFQQTHGESATLLFVVAESKLRIVTADDSFVPKAGQTIIALIDSRPELAKPSPKAPSSEDTPEANLEDESPTRPVESES</sequence>
<feature type="compositionally biased region" description="Acidic residues" evidence="9">
    <location>
        <begin position="634"/>
        <end position="643"/>
    </location>
</feature>
<dbReference type="EMBL" id="PUHZ01000003">
    <property type="protein sequence ID" value="PQO47762.1"/>
    <property type="molecule type" value="Genomic_DNA"/>
</dbReference>
<dbReference type="GO" id="GO:1902600">
    <property type="term" value="P:proton transmembrane transport"/>
    <property type="evidence" value="ECO:0007669"/>
    <property type="project" value="InterPro"/>
</dbReference>
<keyword evidence="2" id="KW-0813">Transport</keyword>
<proteinExistence type="predicted"/>
<feature type="region of interest" description="Disordered" evidence="9">
    <location>
        <begin position="617"/>
        <end position="653"/>
    </location>
</feature>
<dbReference type="Proteomes" id="UP000237819">
    <property type="component" value="Unassembled WGS sequence"/>
</dbReference>
<feature type="transmembrane region" description="Helical" evidence="10">
    <location>
        <begin position="347"/>
        <end position="367"/>
    </location>
</feature>
<reference evidence="13 14" key="1">
    <citation type="submission" date="2018-02" db="EMBL/GenBank/DDBJ databases">
        <title>Comparative genomes isolates from brazilian mangrove.</title>
        <authorList>
            <person name="Araujo J.E."/>
            <person name="Taketani R.G."/>
            <person name="Silva M.C.P."/>
            <person name="Loureco M.V."/>
            <person name="Andreote F.D."/>
        </authorList>
    </citation>
    <scope>NUCLEOTIDE SEQUENCE [LARGE SCALE GENOMIC DNA]</scope>
    <source>
        <strain evidence="13 14">Nap-Phe MGV</strain>
    </source>
</reference>
<dbReference type="GO" id="GO:0005886">
    <property type="term" value="C:plasma membrane"/>
    <property type="evidence" value="ECO:0007669"/>
    <property type="project" value="UniProtKB-SubCell"/>
</dbReference>
<dbReference type="Pfam" id="PF02254">
    <property type="entry name" value="TrkA_N"/>
    <property type="match status" value="1"/>
</dbReference>
<evidence type="ECO:0000256" key="9">
    <source>
        <dbReference type="SAM" id="MobiDB-lite"/>
    </source>
</evidence>
<feature type="transmembrane region" description="Helical" evidence="10">
    <location>
        <begin position="311"/>
        <end position="335"/>
    </location>
</feature>
<dbReference type="Gene3D" id="1.20.1530.20">
    <property type="match status" value="1"/>
</dbReference>
<comment type="caution">
    <text evidence="13">The sequence shown here is derived from an EMBL/GenBank/DDBJ whole genome shotgun (WGS) entry which is preliminary data.</text>
</comment>
<dbReference type="PANTHER" id="PTHR32507:SF0">
    <property type="entry name" value="NA(+)_H(+) ANTIPORTER 2-RELATED"/>
    <property type="match status" value="1"/>
</dbReference>
<feature type="transmembrane region" description="Helical" evidence="10">
    <location>
        <begin position="387"/>
        <end position="408"/>
    </location>
</feature>
<evidence type="ECO:0000256" key="8">
    <source>
        <dbReference type="ARBA" id="ARBA00023136"/>
    </source>
</evidence>
<feature type="domain" description="Cation/H+ exchanger transmembrane" evidence="11">
    <location>
        <begin position="36"/>
        <end position="415"/>
    </location>
</feature>
<keyword evidence="7" id="KW-0406">Ion transport</keyword>
<dbReference type="InterPro" id="IPR003148">
    <property type="entry name" value="RCK_N"/>
</dbReference>
<protein>
    <submittedName>
        <fullName evidence="13">Sodium:proton exchanger</fullName>
    </submittedName>
</protein>
<comment type="subcellular location">
    <subcellularLocation>
        <location evidence="1">Cell membrane</location>
        <topology evidence="1">Multi-pass membrane protein</topology>
    </subcellularLocation>
</comment>
<keyword evidence="5 10" id="KW-0812">Transmembrane</keyword>
<evidence type="ECO:0000256" key="5">
    <source>
        <dbReference type="ARBA" id="ARBA00022692"/>
    </source>
</evidence>
<dbReference type="Gene3D" id="3.40.50.720">
    <property type="entry name" value="NAD(P)-binding Rossmann-like Domain"/>
    <property type="match status" value="1"/>
</dbReference>
<keyword evidence="3" id="KW-0050">Antiport</keyword>
<feature type="transmembrane region" description="Helical" evidence="10">
    <location>
        <begin position="20"/>
        <end position="38"/>
    </location>
</feature>
<dbReference type="PANTHER" id="PTHR32507">
    <property type="entry name" value="NA(+)/H(+) ANTIPORTER 1"/>
    <property type="match status" value="1"/>
</dbReference>
<keyword evidence="8 10" id="KW-0472">Membrane</keyword>
<evidence type="ECO:0000259" key="11">
    <source>
        <dbReference type="Pfam" id="PF00999"/>
    </source>
</evidence>
<dbReference type="GO" id="GO:0006813">
    <property type="term" value="P:potassium ion transport"/>
    <property type="evidence" value="ECO:0007669"/>
    <property type="project" value="InterPro"/>
</dbReference>
<evidence type="ECO:0000256" key="6">
    <source>
        <dbReference type="ARBA" id="ARBA00022989"/>
    </source>
</evidence>
<organism evidence="13 14">
    <name type="scientific">Blastopirellula marina</name>
    <dbReference type="NCBI Taxonomy" id="124"/>
    <lineage>
        <taxon>Bacteria</taxon>
        <taxon>Pseudomonadati</taxon>
        <taxon>Planctomycetota</taxon>
        <taxon>Planctomycetia</taxon>
        <taxon>Pirellulales</taxon>
        <taxon>Pirellulaceae</taxon>
        <taxon>Blastopirellula</taxon>
    </lineage>
</organism>
<feature type="transmembrane region" description="Helical" evidence="10">
    <location>
        <begin position="164"/>
        <end position="188"/>
    </location>
</feature>
<dbReference type="OrthoDB" id="570124at2"/>
<evidence type="ECO:0000313" key="13">
    <source>
        <dbReference type="EMBL" id="PQO47762.1"/>
    </source>
</evidence>
<keyword evidence="6 10" id="KW-1133">Transmembrane helix</keyword>
<evidence type="ECO:0000256" key="2">
    <source>
        <dbReference type="ARBA" id="ARBA00022448"/>
    </source>
</evidence>
<evidence type="ECO:0000256" key="7">
    <source>
        <dbReference type="ARBA" id="ARBA00023065"/>
    </source>
</evidence>
<feature type="transmembrane region" description="Helical" evidence="10">
    <location>
        <begin position="287"/>
        <end position="305"/>
    </location>
</feature>
<feature type="transmembrane region" description="Helical" evidence="10">
    <location>
        <begin position="103"/>
        <end position="126"/>
    </location>
</feature>
<dbReference type="InterPro" id="IPR006153">
    <property type="entry name" value="Cation/H_exchanger_TM"/>
</dbReference>
<feature type="transmembrane region" description="Helical" evidence="10">
    <location>
        <begin position="43"/>
        <end position="60"/>
    </location>
</feature>